<dbReference type="Proteomes" id="UP001497482">
    <property type="component" value="Chromosome 16"/>
</dbReference>
<gene>
    <name evidence="3" type="ORF">KC01_LOCUS14200</name>
</gene>
<keyword evidence="4" id="KW-1185">Reference proteome</keyword>
<dbReference type="PANTHER" id="PTHR31214:SF2">
    <property type="entry name" value="PROTEIN FAM221A"/>
    <property type="match status" value="1"/>
</dbReference>
<evidence type="ECO:0000256" key="2">
    <source>
        <dbReference type="ARBA" id="ARBA00039630"/>
    </source>
</evidence>
<dbReference type="PANTHER" id="PTHR31214">
    <property type="entry name" value="PROTEIN FAM221A-RELATED"/>
    <property type="match status" value="1"/>
</dbReference>
<protein>
    <recommendedName>
        <fullName evidence="2">Protein FAM221A</fullName>
    </recommendedName>
</protein>
<reference evidence="3 4" key="1">
    <citation type="submission" date="2024-04" db="EMBL/GenBank/DDBJ databases">
        <authorList>
            <person name="Waldvogel A.-M."/>
            <person name="Schoenle A."/>
        </authorList>
    </citation>
    <scope>NUCLEOTIDE SEQUENCE [LARGE SCALE GENOMIC DNA]</scope>
</reference>
<comment type="similarity">
    <text evidence="1">Belongs to the FAM221 family.</text>
</comment>
<accession>A0AAV2K5T7</accession>
<proteinExistence type="inferred from homology"/>
<evidence type="ECO:0000313" key="3">
    <source>
        <dbReference type="EMBL" id="CAL1583766.1"/>
    </source>
</evidence>
<dbReference type="EMBL" id="OZ035838">
    <property type="protein sequence ID" value="CAL1583766.1"/>
    <property type="molecule type" value="Genomic_DNA"/>
</dbReference>
<evidence type="ECO:0000313" key="4">
    <source>
        <dbReference type="Proteomes" id="UP001497482"/>
    </source>
</evidence>
<dbReference type="InterPro" id="IPR026755">
    <property type="entry name" value="Fam221a/b"/>
</dbReference>
<name>A0AAV2K5T7_KNICA</name>
<sequence length="193" mass="21367">MVSYMALIVGEDDGGNLFTPQQYEEYKRRVVPMRMQNRLYVSFGAPGGIDCKAIGPESPCFCTHRYKQHQTELEEVPTQRPLLLPCRVQGCVCSEYQYVPHMGSRPVRCSCKHLPQDHAASSGHPCTRCSCPGFRSPSVCGCGQPYSAHRTLVESREERQARGAALGWDVPYAAMGGITGYSSLMDGYLRVAP</sequence>
<dbReference type="Pfam" id="PF14753">
    <property type="entry name" value="FAM221"/>
    <property type="match status" value="1"/>
</dbReference>
<dbReference type="AlphaFoldDB" id="A0AAV2K5T7"/>
<organism evidence="3 4">
    <name type="scientific">Knipowitschia caucasica</name>
    <name type="common">Caucasian dwarf goby</name>
    <name type="synonym">Pomatoschistus caucasicus</name>
    <dbReference type="NCBI Taxonomy" id="637954"/>
    <lineage>
        <taxon>Eukaryota</taxon>
        <taxon>Metazoa</taxon>
        <taxon>Chordata</taxon>
        <taxon>Craniata</taxon>
        <taxon>Vertebrata</taxon>
        <taxon>Euteleostomi</taxon>
        <taxon>Actinopterygii</taxon>
        <taxon>Neopterygii</taxon>
        <taxon>Teleostei</taxon>
        <taxon>Neoteleostei</taxon>
        <taxon>Acanthomorphata</taxon>
        <taxon>Gobiaria</taxon>
        <taxon>Gobiiformes</taxon>
        <taxon>Gobioidei</taxon>
        <taxon>Gobiidae</taxon>
        <taxon>Gobiinae</taxon>
        <taxon>Knipowitschia</taxon>
    </lineage>
</organism>
<evidence type="ECO:0000256" key="1">
    <source>
        <dbReference type="ARBA" id="ARBA00011026"/>
    </source>
</evidence>